<dbReference type="Proteomes" id="UP001227230">
    <property type="component" value="Chromosome 3"/>
</dbReference>
<evidence type="ECO:0000313" key="2">
    <source>
        <dbReference type="Proteomes" id="UP001227230"/>
    </source>
</evidence>
<organism evidence="1 2">
    <name type="scientific">Vitis vinifera</name>
    <name type="common">Grape</name>
    <dbReference type="NCBI Taxonomy" id="29760"/>
    <lineage>
        <taxon>Eukaryota</taxon>
        <taxon>Viridiplantae</taxon>
        <taxon>Streptophyta</taxon>
        <taxon>Embryophyta</taxon>
        <taxon>Tracheophyta</taxon>
        <taxon>Spermatophyta</taxon>
        <taxon>Magnoliopsida</taxon>
        <taxon>eudicotyledons</taxon>
        <taxon>Gunneridae</taxon>
        <taxon>Pentapetalae</taxon>
        <taxon>rosids</taxon>
        <taxon>Vitales</taxon>
        <taxon>Vitaceae</taxon>
        <taxon>Viteae</taxon>
        <taxon>Vitis</taxon>
    </lineage>
</organism>
<dbReference type="EMBL" id="CP126650">
    <property type="protein sequence ID" value="WJZ83655.1"/>
    <property type="molecule type" value="Genomic_DNA"/>
</dbReference>
<sequence length="97" mass="11315">MQNPLESHWKAVKRILRYLSGTLDYGLHLRRSSQLNLVGFCDVDWAIDPNDRRSTSSYCVFLGENLVSWYFKKQHTIFRSSTEAEYRSLANIVAELT</sequence>
<gene>
    <name evidence="1" type="ORF">VitviT2T_003319</name>
</gene>
<evidence type="ECO:0000313" key="1">
    <source>
        <dbReference type="EMBL" id="WJZ83655.1"/>
    </source>
</evidence>
<accession>A0ABY9BL71</accession>
<name>A0ABY9BL71_VITVI</name>
<dbReference type="CDD" id="cd09272">
    <property type="entry name" value="RNase_HI_RT_Ty1"/>
    <property type="match status" value="1"/>
</dbReference>
<reference evidence="1 2" key="1">
    <citation type="journal article" date="2023" name="Hortic Res">
        <title>The complete reference genome for grapevine (Vitis vinifera L.) genetics and breeding.</title>
        <authorList>
            <person name="Shi X."/>
            <person name="Cao S."/>
            <person name="Wang X."/>
            <person name="Huang S."/>
            <person name="Wang Y."/>
            <person name="Liu Z."/>
            <person name="Liu W."/>
            <person name="Leng X."/>
            <person name="Peng Y."/>
            <person name="Wang N."/>
            <person name="Wang Y."/>
            <person name="Ma Z."/>
            <person name="Xu X."/>
            <person name="Zhang F."/>
            <person name="Xue H."/>
            <person name="Zhong H."/>
            <person name="Wang Y."/>
            <person name="Zhang K."/>
            <person name="Velt A."/>
            <person name="Avia K."/>
            <person name="Holtgrawe D."/>
            <person name="Grimplet J."/>
            <person name="Matus J.T."/>
            <person name="Ware D."/>
            <person name="Wu X."/>
            <person name="Wang H."/>
            <person name="Liu C."/>
            <person name="Fang Y."/>
            <person name="Rustenholz C."/>
            <person name="Cheng Z."/>
            <person name="Xiao H."/>
            <person name="Zhou Y."/>
        </authorList>
    </citation>
    <scope>NUCLEOTIDE SEQUENCE [LARGE SCALE GENOMIC DNA]</scope>
    <source>
        <strain evidence="2">cv. Pinot noir / PN40024</strain>
        <tissue evidence="1">Leaf</tissue>
    </source>
</reference>
<keyword evidence="2" id="KW-1185">Reference proteome</keyword>
<evidence type="ECO:0008006" key="3">
    <source>
        <dbReference type="Google" id="ProtNLM"/>
    </source>
</evidence>
<dbReference type="PANTHER" id="PTHR11439">
    <property type="entry name" value="GAG-POL-RELATED RETROTRANSPOSON"/>
    <property type="match status" value="1"/>
</dbReference>
<proteinExistence type="predicted"/>
<protein>
    <recommendedName>
        <fullName evidence="3">Retrovirus-related Pol polyprotein from transposon RE1</fullName>
    </recommendedName>
</protein>
<dbReference type="PANTHER" id="PTHR11439:SF455">
    <property type="entry name" value="RLK (RECEPTOR-LIKE PROTEIN KINASE) 8, PUTATIVE-RELATED"/>
    <property type="match status" value="1"/>
</dbReference>